<dbReference type="RefSeq" id="XP_041553992.1">
    <property type="nucleotide sequence ID" value="XM_041701070.1"/>
</dbReference>
<dbReference type="PANTHER" id="PTHR43004:SF7">
    <property type="entry name" value="P-HYDROXYBENZOATE-M-HYDROXYLASE"/>
    <property type="match status" value="1"/>
</dbReference>
<evidence type="ECO:0000256" key="3">
    <source>
        <dbReference type="ARBA" id="ARBA00022827"/>
    </source>
</evidence>
<dbReference type="InterPro" id="IPR002938">
    <property type="entry name" value="FAD-bd"/>
</dbReference>
<dbReference type="Gene3D" id="3.50.50.60">
    <property type="entry name" value="FAD/NAD(P)-binding domain"/>
    <property type="match status" value="1"/>
</dbReference>
<dbReference type="EMBL" id="AP024445">
    <property type="protein sequence ID" value="BCS21798.1"/>
    <property type="molecule type" value="Genomic_DNA"/>
</dbReference>
<gene>
    <name evidence="7" type="ORF">APUU_30023S</name>
</gene>
<dbReference type="CDD" id="cd02979">
    <property type="entry name" value="PHOX_C"/>
    <property type="match status" value="1"/>
</dbReference>
<evidence type="ECO:0000259" key="5">
    <source>
        <dbReference type="Pfam" id="PF01494"/>
    </source>
</evidence>
<dbReference type="Gene3D" id="3.30.9.10">
    <property type="entry name" value="D-Amino Acid Oxidase, subunit A, domain 2"/>
    <property type="match status" value="1"/>
</dbReference>
<evidence type="ECO:0008006" key="9">
    <source>
        <dbReference type="Google" id="ProtNLM"/>
    </source>
</evidence>
<reference evidence="7" key="2">
    <citation type="submission" date="2021-02" db="EMBL/GenBank/DDBJ databases">
        <title>Aspergillus puulaauensis MK2 genome sequence.</title>
        <authorList>
            <person name="Futagami T."/>
            <person name="Mori K."/>
            <person name="Kadooka C."/>
            <person name="Tanaka T."/>
        </authorList>
    </citation>
    <scope>NUCLEOTIDE SEQUENCE</scope>
    <source>
        <strain evidence="7">MK2</strain>
    </source>
</reference>
<protein>
    <recommendedName>
        <fullName evidence="9">Phenol 2-monooxygenase</fullName>
    </recommendedName>
</protein>
<dbReference type="PANTHER" id="PTHR43004">
    <property type="entry name" value="TRK SYSTEM POTASSIUM UPTAKE PROTEIN"/>
    <property type="match status" value="1"/>
</dbReference>
<dbReference type="Pfam" id="PF07976">
    <property type="entry name" value="Phe_hydrox_dim"/>
    <property type="match status" value="1"/>
</dbReference>
<dbReference type="GO" id="GO:0016709">
    <property type="term" value="F:oxidoreductase activity, acting on paired donors, with incorporation or reduction of molecular oxygen, NAD(P)H as one donor, and incorporation of one atom of oxygen"/>
    <property type="evidence" value="ECO:0007669"/>
    <property type="project" value="UniProtKB-ARBA"/>
</dbReference>
<evidence type="ECO:0000256" key="1">
    <source>
        <dbReference type="ARBA" id="ARBA00007801"/>
    </source>
</evidence>
<proteinExistence type="inferred from homology"/>
<dbReference type="SUPFAM" id="SSF51905">
    <property type="entry name" value="FAD/NAD(P)-binding domain"/>
    <property type="match status" value="1"/>
</dbReference>
<comment type="similarity">
    <text evidence="1">Belongs to the PheA/TfdB FAD monooxygenase family.</text>
</comment>
<dbReference type="SUPFAM" id="SSF52833">
    <property type="entry name" value="Thioredoxin-like"/>
    <property type="match status" value="1"/>
</dbReference>
<keyword evidence="8" id="KW-1185">Reference proteome</keyword>
<dbReference type="Proteomes" id="UP000654913">
    <property type="component" value="Chromosome 3"/>
</dbReference>
<evidence type="ECO:0000313" key="8">
    <source>
        <dbReference type="Proteomes" id="UP000654913"/>
    </source>
</evidence>
<keyword evidence="4" id="KW-0560">Oxidoreductase</keyword>
<feature type="domain" description="Phenol hydroxylase-like C-terminal dimerisation" evidence="6">
    <location>
        <begin position="399"/>
        <end position="603"/>
    </location>
</feature>
<dbReference type="Pfam" id="PF01494">
    <property type="entry name" value="FAD_binding_3"/>
    <property type="match status" value="1"/>
</dbReference>
<dbReference type="GO" id="GO:0071949">
    <property type="term" value="F:FAD binding"/>
    <property type="evidence" value="ECO:0007669"/>
    <property type="project" value="InterPro"/>
</dbReference>
<dbReference type="InterPro" id="IPR050641">
    <property type="entry name" value="RIFMO-like"/>
</dbReference>
<keyword evidence="3" id="KW-0274">FAD</keyword>
<name>A0A7R7XIY2_9EURO</name>
<dbReference type="AlphaFoldDB" id="A0A7R7XIY2"/>
<reference evidence="7" key="1">
    <citation type="submission" date="2021-01" db="EMBL/GenBank/DDBJ databases">
        <authorList>
            <consortium name="Aspergillus puulaauensis MK2 genome sequencing consortium"/>
            <person name="Kazuki M."/>
            <person name="Futagami T."/>
        </authorList>
    </citation>
    <scope>NUCLEOTIDE SEQUENCE</scope>
    <source>
        <strain evidence="7">MK2</strain>
    </source>
</reference>
<dbReference type="KEGG" id="apuu:APUU_30023S"/>
<evidence type="ECO:0000259" key="6">
    <source>
        <dbReference type="Pfam" id="PF07976"/>
    </source>
</evidence>
<dbReference type="PRINTS" id="PR00420">
    <property type="entry name" value="RNGMNOXGNASE"/>
</dbReference>
<keyword evidence="2" id="KW-0285">Flavoprotein</keyword>
<dbReference type="InterPro" id="IPR036249">
    <property type="entry name" value="Thioredoxin-like_sf"/>
</dbReference>
<dbReference type="InterPro" id="IPR038220">
    <property type="entry name" value="PHOX_C_sf"/>
</dbReference>
<dbReference type="Gene3D" id="3.40.30.20">
    <property type="match status" value="1"/>
</dbReference>
<evidence type="ECO:0000313" key="7">
    <source>
        <dbReference type="EMBL" id="BCS21798.1"/>
    </source>
</evidence>
<dbReference type="GeneID" id="64971803"/>
<accession>A0A7R7XIY2</accession>
<organism evidence="7 8">
    <name type="scientific">Aspergillus puulaauensis</name>
    <dbReference type="NCBI Taxonomy" id="1220207"/>
    <lineage>
        <taxon>Eukaryota</taxon>
        <taxon>Fungi</taxon>
        <taxon>Dikarya</taxon>
        <taxon>Ascomycota</taxon>
        <taxon>Pezizomycotina</taxon>
        <taxon>Eurotiomycetes</taxon>
        <taxon>Eurotiomycetidae</taxon>
        <taxon>Eurotiales</taxon>
        <taxon>Aspergillaceae</taxon>
        <taxon>Aspergillus</taxon>
    </lineage>
</organism>
<evidence type="ECO:0000256" key="4">
    <source>
        <dbReference type="ARBA" id="ARBA00023002"/>
    </source>
</evidence>
<dbReference type="SUPFAM" id="SSF54373">
    <property type="entry name" value="FAD-linked reductases, C-terminal domain"/>
    <property type="match status" value="1"/>
</dbReference>
<sequence>MPDNYDVVVIGAGPVGLMLSACLTRLGPYKIKHIDKAVEPTRAGRASGIQPRTLDVLSTMGLKRPIWAYNPGLIQEVAFWATTTNGKGIQRTGTSKSYPEHVDTRYPFTTILHQGRVERIFLDDVRSRGVQVERSRVIRSVRYLGPDVEYPVEAELASVDGPATETVRTKYLFGADGARSAVRAMLGIPMVYKDPAVHVWGVIDGVVTTDFPDMQIKCTIRTPRGACMVIPHGNNRVRVYVQMSREEGEAPSASGSQEKIQRTANNILSPYKVEWECVDWHSVYPIGQGIAQQYSMYNRIFIGGDACHTHSPKAGQGMNYGILDAHNLVWKLHLVECGLMRPDLLETYEEERRAVASRLIEFDATYAGLFSSHNPSQETNDEFVRIYKQNTQLTSGYGVEYPANNLTQIGDGDDIFISSLAKLQPGRSFPPVNVTRVIDARNVSLEREVPFNGSFNIVVFAGEQGPEQRTLVDLASQLGRRGSVFSRVQKNAAAVDLPYERRHNPHSPLYTFSIVFNQVRASVAISALPHFFLPYRYHIYSDDARAGKTHETGQGVAHRKMGFDPREGGVVIVRPDGYVGCVVRLVEGRATADALDQYFSAVVPGDQPCVLVPSML</sequence>
<dbReference type="OrthoDB" id="1716816at2759"/>
<feature type="domain" description="FAD-binding" evidence="5">
    <location>
        <begin position="5"/>
        <end position="362"/>
    </location>
</feature>
<dbReference type="InterPro" id="IPR036188">
    <property type="entry name" value="FAD/NAD-bd_sf"/>
</dbReference>
<dbReference type="InterPro" id="IPR012941">
    <property type="entry name" value="Phe_hydrox_C_dim_dom"/>
</dbReference>
<evidence type="ECO:0000256" key="2">
    <source>
        <dbReference type="ARBA" id="ARBA00022630"/>
    </source>
</evidence>